<evidence type="ECO:0000313" key="2">
    <source>
        <dbReference type="Proteomes" id="UP000775129"/>
    </source>
</evidence>
<gene>
    <name evidence="1" type="ORF">K8W24_02780</name>
</gene>
<dbReference type="EMBL" id="DYWO01000086">
    <property type="protein sequence ID" value="HJF48714.1"/>
    <property type="molecule type" value="Genomic_DNA"/>
</dbReference>
<reference evidence="1" key="1">
    <citation type="journal article" date="2021" name="PeerJ">
        <title>Extensive microbial diversity within the chicken gut microbiome revealed by metagenomics and culture.</title>
        <authorList>
            <person name="Gilroy R."/>
            <person name="Ravi A."/>
            <person name="Getino M."/>
            <person name="Pursley I."/>
            <person name="Horton D.L."/>
            <person name="Alikhan N.F."/>
            <person name="Baker D."/>
            <person name="Gharbi K."/>
            <person name="Hall N."/>
            <person name="Watson M."/>
            <person name="Adriaenssens E.M."/>
            <person name="Foster-Nyarko E."/>
            <person name="Jarju S."/>
            <person name="Secka A."/>
            <person name="Antonio M."/>
            <person name="Oren A."/>
            <person name="Chaudhuri R.R."/>
            <person name="La Ragione R."/>
            <person name="Hildebrand F."/>
            <person name="Pallen M.J."/>
        </authorList>
    </citation>
    <scope>NUCLEOTIDE SEQUENCE</scope>
    <source>
        <strain evidence="1">1647</strain>
    </source>
</reference>
<name>A0A921KPM8_9MICO</name>
<comment type="caution">
    <text evidence="1">The sequence shown here is derived from an EMBL/GenBank/DDBJ whole genome shotgun (WGS) entry which is preliminary data.</text>
</comment>
<dbReference type="RefSeq" id="WP_191459117.1">
    <property type="nucleotide sequence ID" value="NZ_JBITWK010000012.1"/>
</dbReference>
<protein>
    <submittedName>
        <fullName evidence="1">Uncharacterized protein</fullName>
    </submittedName>
</protein>
<dbReference type="AlphaFoldDB" id="A0A921KPM8"/>
<dbReference type="Proteomes" id="UP000775129">
    <property type="component" value="Unassembled WGS sequence"/>
</dbReference>
<accession>A0A921KPM8</accession>
<reference evidence="1" key="2">
    <citation type="submission" date="2021-09" db="EMBL/GenBank/DDBJ databases">
        <authorList>
            <person name="Gilroy R."/>
        </authorList>
    </citation>
    <scope>NUCLEOTIDE SEQUENCE</scope>
    <source>
        <strain evidence="1">1647</strain>
    </source>
</reference>
<evidence type="ECO:0000313" key="1">
    <source>
        <dbReference type="EMBL" id="HJF48714.1"/>
    </source>
</evidence>
<proteinExistence type="predicted"/>
<sequence>MSQPTATAAPDRGSACALFVLEGAEDGPTALGVFTDEELTALDGLSTEQLVPLPWLSENQDLVSAEIAAGVSLRSLIARRLVLPAELLADDWDDLGEDPRRLYAVDPIQGILTLRRSASAVTTLQRIVDVQSHTLVHYDFGEGRMLEEEITHDGFHHFTILPAQAAPDRAMMVIDQDEVAGDDGERRRVRMSEVDQDPALSAVLSDTRALTVLSSVRRDVEPVQYSFYATSDHLLVSLTEEDDGAEDPHLQFVEVARATAADLVREVLLEAGA</sequence>
<organism evidence="1 2">
    <name type="scientific">Brachybacterium paraconglomeratum</name>
    <dbReference type="NCBI Taxonomy" id="173362"/>
    <lineage>
        <taxon>Bacteria</taxon>
        <taxon>Bacillati</taxon>
        <taxon>Actinomycetota</taxon>
        <taxon>Actinomycetes</taxon>
        <taxon>Micrococcales</taxon>
        <taxon>Dermabacteraceae</taxon>
        <taxon>Brachybacterium</taxon>
    </lineage>
</organism>